<dbReference type="InterPro" id="IPR036890">
    <property type="entry name" value="HATPase_C_sf"/>
</dbReference>
<dbReference type="InterPro" id="IPR002099">
    <property type="entry name" value="MutL/Mlh/PMS"/>
</dbReference>
<dbReference type="Gene3D" id="3.30.1540.20">
    <property type="entry name" value="MutL, C-terminal domain, dimerisation subdomain"/>
    <property type="match status" value="1"/>
</dbReference>
<dbReference type="InterPro" id="IPR014790">
    <property type="entry name" value="MutL_C"/>
</dbReference>
<comment type="similarity">
    <text evidence="1 5">Belongs to the DNA mismatch repair MutL/HexB family.</text>
</comment>
<accession>A0A518ALE5</accession>
<dbReference type="SMART" id="SM01340">
    <property type="entry name" value="DNA_mis_repair"/>
    <property type="match status" value="1"/>
</dbReference>
<dbReference type="GO" id="GO:0016887">
    <property type="term" value="F:ATP hydrolysis activity"/>
    <property type="evidence" value="ECO:0007669"/>
    <property type="project" value="InterPro"/>
</dbReference>
<dbReference type="HAMAP" id="MF_00149">
    <property type="entry name" value="DNA_mis_repair"/>
    <property type="match status" value="1"/>
</dbReference>
<dbReference type="Pfam" id="PF13589">
    <property type="entry name" value="HATPase_c_3"/>
    <property type="match status" value="1"/>
</dbReference>
<evidence type="ECO:0000256" key="6">
    <source>
        <dbReference type="SAM" id="MobiDB-lite"/>
    </source>
</evidence>
<keyword evidence="4 5" id="KW-0234">DNA repair</keyword>
<dbReference type="InterPro" id="IPR020667">
    <property type="entry name" value="DNA_mismatch_repair_MutL"/>
</dbReference>
<feature type="domain" description="DNA mismatch repair protein S5" evidence="8">
    <location>
        <begin position="209"/>
        <end position="327"/>
    </location>
</feature>
<feature type="region of interest" description="Disordered" evidence="6">
    <location>
        <begin position="397"/>
        <end position="440"/>
    </location>
</feature>
<protein>
    <recommendedName>
        <fullName evidence="2 5">DNA mismatch repair protein MutL</fullName>
    </recommendedName>
</protein>
<dbReference type="InterPro" id="IPR014762">
    <property type="entry name" value="DNA_mismatch_repair_CS"/>
</dbReference>
<evidence type="ECO:0000256" key="1">
    <source>
        <dbReference type="ARBA" id="ARBA00006082"/>
    </source>
</evidence>
<dbReference type="InterPro" id="IPR042121">
    <property type="entry name" value="MutL_C_regsub"/>
</dbReference>
<evidence type="ECO:0000256" key="2">
    <source>
        <dbReference type="ARBA" id="ARBA00021975"/>
    </source>
</evidence>
<evidence type="ECO:0000259" key="8">
    <source>
        <dbReference type="SMART" id="SM01340"/>
    </source>
</evidence>
<dbReference type="Pfam" id="PF01119">
    <property type="entry name" value="DNA_mis_repair"/>
    <property type="match status" value="1"/>
</dbReference>
<dbReference type="GO" id="GO:0140664">
    <property type="term" value="F:ATP-dependent DNA damage sensor activity"/>
    <property type="evidence" value="ECO:0007669"/>
    <property type="project" value="InterPro"/>
</dbReference>
<dbReference type="InterPro" id="IPR037198">
    <property type="entry name" value="MutL_C_sf"/>
</dbReference>
<dbReference type="InterPro" id="IPR042120">
    <property type="entry name" value="MutL_C_dimsub"/>
</dbReference>
<keyword evidence="3 5" id="KW-0227">DNA damage</keyword>
<gene>
    <name evidence="5 9" type="primary">mutL</name>
    <name evidence="9" type="ORF">Pan181_17230</name>
</gene>
<dbReference type="GO" id="GO:0005524">
    <property type="term" value="F:ATP binding"/>
    <property type="evidence" value="ECO:0007669"/>
    <property type="project" value="InterPro"/>
</dbReference>
<keyword evidence="10" id="KW-1185">Reference proteome</keyword>
<sequence length="631" mass="69017">MPTIRQLSASVVNKIAAGEVIERPASVVKELLENSMDAGATRVDVRLEQGGRELIRVTDNGCGIDEEQLTLAVLNHATSKITTADDLFEVGTMGFRGEALASISEVSRTLLRSRTPEAASGAELRVNGGVAEPIVPAGCPVGTTIEVRDLFFNTPVRQRFLRTPQTEIGHATEAFVRIALANPQVHFRLEHGNREVHDLPPTDDWRVRIAGLFGDELANALIDVESIDPPITLRGYVANPQYSRANNRLQYLFLNGRNIRDRALQHALGEAYRGLLLTGRFPICFLRFDMPANLADVNVHPTKLEVRFQDGGRLYSQLLSTLRSKFLSTDLRAGPAGQGVSPTREEDIAASGPSQIVDWAKQQLTQRRFDGPGDSAPASRPAGEPLVMHRVSQPFKPFPDAGGRAPAMASPTAQGPAPTADGTHLDASSQGEVDDASSTGPREIKAIQVHNRYLVVETEHGMEIIDQHALHERVLYEQIRVKVAAEGLETQSLLVPEPVDLSADEAAMVMEHRDLLKKLGVAVEPFGGDTVLVSSYPAMLAKLAPRDVLGDIVDRLMSSDRLPEASDLFDELLHTVACKAAVKYGDRLTPDEIVALLEHRHLTQNHHHCPHGRPTALVYSCDDLDKQFKRI</sequence>
<dbReference type="FunFam" id="3.30.565.10:FF:000003">
    <property type="entry name" value="DNA mismatch repair endonuclease MutL"/>
    <property type="match status" value="1"/>
</dbReference>
<evidence type="ECO:0000256" key="5">
    <source>
        <dbReference type="HAMAP-Rule" id="MF_00149"/>
    </source>
</evidence>
<dbReference type="KEGG" id="amuc:Pan181_17230"/>
<dbReference type="OrthoDB" id="9763467at2"/>
<evidence type="ECO:0000259" key="7">
    <source>
        <dbReference type="SMART" id="SM00853"/>
    </source>
</evidence>
<dbReference type="GO" id="GO:0032300">
    <property type="term" value="C:mismatch repair complex"/>
    <property type="evidence" value="ECO:0007669"/>
    <property type="project" value="InterPro"/>
</dbReference>
<dbReference type="EMBL" id="CP036278">
    <property type="protein sequence ID" value="QDU55531.1"/>
    <property type="molecule type" value="Genomic_DNA"/>
</dbReference>
<dbReference type="SMART" id="SM00853">
    <property type="entry name" value="MutL_C"/>
    <property type="match status" value="1"/>
</dbReference>
<reference evidence="9 10" key="1">
    <citation type="submission" date="2019-02" db="EMBL/GenBank/DDBJ databases">
        <title>Deep-cultivation of Planctomycetes and their phenomic and genomic characterization uncovers novel biology.</title>
        <authorList>
            <person name="Wiegand S."/>
            <person name="Jogler M."/>
            <person name="Boedeker C."/>
            <person name="Pinto D."/>
            <person name="Vollmers J."/>
            <person name="Rivas-Marin E."/>
            <person name="Kohn T."/>
            <person name="Peeters S.H."/>
            <person name="Heuer A."/>
            <person name="Rast P."/>
            <person name="Oberbeckmann S."/>
            <person name="Bunk B."/>
            <person name="Jeske O."/>
            <person name="Meyerdierks A."/>
            <person name="Storesund J.E."/>
            <person name="Kallscheuer N."/>
            <person name="Luecker S."/>
            <person name="Lage O.M."/>
            <person name="Pohl T."/>
            <person name="Merkel B.J."/>
            <person name="Hornburger P."/>
            <person name="Mueller R.-W."/>
            <person name="Bruemmer F."/>
            <person name="Labrenz M."/>
            <person name="Spormann A.M."/>
            <person name="Op den Camp H."/>
            <person name="Overmann J."/>
            <person name="Amann R."/>
            <person name="Jetten M.S.M."/>
            <person name="Mascher T."/>
            <person name="Medema M.H."/>
            <person name="Devos D.P."/>
            <person name="Kaster A.-K."/>
            <person name="Ovreas L."/>
            <person name="Rohde M."/>
            <person name="Galperin M.Y."/>
            <person name="Jogler C."/>
        </authorList>
    </citation>
    <scope>NUCLEOTIDE SEQUENCE [LARGE SCALE GENOMIC DNA]</scope>
    <source>
        <strain evidence="9 10">Pan181</strain>
    </source>
</reference>
<dbReference type="Gene3D" id="3.30.230.10">
    <property type="match status" value="1"/>
</dbReference>
<proteinExistence type="inferred from homology"/>
<dbReference type="NCBIfam" id="TIGR00585">
    <property type="entry name" value="mutl"/>
    <property type="match status" value="1"/>
</dbReference>
<name>A0A518ALE5_9BACT</name>
<evidence type="ECO:0000256" key="4">
    <source>
        <dbReference type="ARBA" id="ARBA00023204"/>
    </source>
</evidence>
<dbReference type="PANTHER" id="PTHR10073:SF12">
    <property type="entry name" value="DNA MISMATCH REPAIR PROTEIN MLH1"/>
    <property type="match status" value="1"/>
</dbReference>
<evidence type="ECO:0000313" key="10">
    <source>
        <dbReference type="Proteomes" id="UP000315750"/>
    </source>
</evidence>
<feature type="region of interest" description="Disordered" evidence="6">
    <location>
        <begin position="332"/>
        <end position="354"/>
    </location>
</feature>
<dbReference type="PANTHER" id="PTHR10073">
    <property type="entry name" value="DNA MISMATCH REPAIR PROTEIN MLH, PMS, MUTL"/>
    <property type="match status" value="1"/>
</dbReference>
<comment type="function">
    <text evidence="5">This protein is involved in the repair of mismatches in DNA. It is required for dam-dependent methyl-directed DNA mismatch repair. May act as a 'molecular matchmaker', a protein that promotes the formation of a stable complex between two or more DNA-binding proteins in an ATP-dependent manner without itself being part of a final effector complex.</text>
</comment>
<dbReference type="RefSeq" id="WP_145246378.1">
    <property type="nucleotide sequence ID" value="NZ_CP036278.1"/>
</dbReference>
<dbReference type="SUPFAM" id="SSF55874">
    <property type="entry name" value="ATPase domain of HSP90 chaperone/DNA topoisomerase II/histidine kinase"/>
    <property type="match status" value="1"/>
</dbReference>
<dbReference type="GO" id="GO:0030983">
    <property type="term" value="F:mismatched DNA binding"/>
    <property type="evidence" value="ECO:0007669"/>
    <property type="project" value="InterPro"/>
</dbReference>
<feature type="compositionally biased region" description="Polar residues" evidence="6">
    <location>
        <begin position="426"/>
        <end position="440"/>
    </location>
</feature>
<dbReference type="CDD" id="cd00782">
    <property type="entry name" value="MutL_Trans"/>
    <property type="match status" value="1"/>
</dbReference>
<dbReference type="Proteomes" id="UP000315750">
    <property type="component" value="Chromosome"/>
</dbReference>
<dbReference type="Gene3D" id="3.30.565.10">
    <property type="entry name" value="Histidine kinase-like ATPase, C-terminal domain"/>
    <property type="match status" value="1"/>
</dbReference>
<feature type="domain" description="MutL C-terminal dimerisation" evidence="7">
    <location>
        <begin position="446"/>
        <end position="588"/>
    </location>
</feature>
<dbReference type="SUPFAM" id="SSF118116">
    <property type="entry name" value="DNA mismatch repair protein MutL"/>
    <property type="match status" value="1"/>
</dbReference>
<evidence type="ECO:0000313" key="9">
    <source>
        <dbReference type="EMBL" id="QDU55531.1"/>
    </source>
</evidence>
<dbReference type="CDD" id="cd16926">
    <property type="entry name" value="HATPase_MutL-MLH-PMS-like"/>
    <property type="match status" value="1"/>
</dbReference>
<dbReference type="AlphaFoldDB" id="A0A518ALE5"/>
<dbReference type="Gene3D" id="3.30.1370.100">
    <property type="entry name" value="MutL, C-terminal domain, regulatory subdomain"/>
    <property type="match status" value="1"/>
</dbReference>
<dbReference type="InterPro" id="IPR038973">
    <property type="entry name" value="MutL/Mlh/Pms-like"/>
</dbReference>
<evidence type="ECO:0000256" key="3">
    <source>
        <dbReference type="ARBA" id="ARBA00022763"/>
    </source>
</evidence>
<dbReference type="InterPro" id="IPR013507">
    <property type="entry name" value="DNA_mismatch_S5_2-like"/>
</dbReference>
<organism evidence="9 10">
    <name type="scientific">Aeoliella mucimassa</name>
    <dbReference type="NCBI Taxonomy" id="2527972"/>
    <lineage>
        <taxon>Bacteria</taxon>
        <taxon>Pseudomonadati</taxon>
        <taxon>Planctomycetota</taxon>
        <taxon>Planctomycetia</taxon>
        <taxon>Pirellulales</taxon>
        <taxon>Lacipirellulaceae</taxon>
        <taxon>Aeoliella</taxon>
    </lineage>
</organism>
<dbReference type="SUPFAM" id="SSF54211">
    <property type="entry name" value="Ribosomal protein S5 domain 2-like"/>
    <property type="match status" value="1"/>
</dbReference>
<dbReference type="GO" id="GO:0006298">
    <property type="term" value="P:mismatch repair"/>
    <property type="evidence" value="ECO:0007669"/>
    <property type="project" value="UniProtKB-UniRule"/>
</dbReference>
<dbReference type="InterPro" id="IPR014721">
    <property type="entry name" value="Ribsml_uS5_D2-typ_fold_subgr"/>
</dbReference>
<dbReference type="Pfam" id="PF08676">
    <property type="entry name" value="MutL_C"/>
    <property type="match status" value="1"/>
</dbReference>
<dbReference type="InterPro" id="IPR020568">
    <property type="entry name" value="Ribosomal_Su5_D2-typ_SF"/>
</dbReference>
<dbReference type="PROSITE" id="PS00058">
    <property type="entry name" value="DNA_MISMATCH_REPAIR_1"/>
    <property type="match status" value="1"/>
</dbReference>